<dbReference type="GO" id="GO:0003677">
    <property type="term" value="F:DNA binding"/>
    <property type="evidence" value="ECO:0007669"/>
    <property type="project" value="InterPro"/>
</dbReference>
<keyword evidence="2" id="KW-0540">Nuclease</keyword>
<reference evidence="2 3" key="1">
    <citation type="submission" date="2016-10" db="EMBL/GenBank/DDBJ databases">
        <title>Alkaliphiles isolated from bioreactors.</title>
        <authorList>
            <person name="Salah Z."/>
            <person name="Rout S.P."/>
            <person name="Humphreys P.N."/>
        </authorList>
    </citation>
    <scope>NUCLEOTIDE SEQUENCE [LARGE SCALE GENOMIC DNA]</scope>
    <source>
        <strain evidence="2 3">ZS02</strain>
    </source>
</reference>
<name>A0A1R1IE87_9RHOO</name>
<keyword evidence="2" id="KW-0255">Endonuclease</keyword>
<dbReference type="Pfam" id="PF09019">
    <property type="entry name" value="EcoRII-C"/>
    <property type="match status" value="1"/>
</dbReference>
<dbReference type="SUPFAM" id="SSF52980">
    <property type="entry name" value="Restriction endonuclease-like"/>
    <property type="match status" value="1"/>
</dbReference>
<evidence type="ECO:0000313" key="3">
    <source>
        <dbReference type="Proteomes" id="UP000187526"/>
    </source>
</evidence>
<gene>
    <name evidence="2" type="ORF">BJN45_03000</name>
</gene>
<dbReference type="OrthoDB" id="9797574at2"/>
<dbReference type="InterPro" id="IPR011335">
    <property type="entry name" value="Restrct_endonuc-II-like"/>
</dbReference>
<dbReference type="GO" id="GO:0009307">
    <property type="term" value="P:DNA restriction-modification system"/>
    <property type="evidence" value="ECO:0007669"/>
    <property type="project" value="InterPro"/>
</dbReference>
<feature type="domain" description="Restriction endonuclease type II EcoRII C-terminal" evidence="1">
    <location>
        <begin position="231"/>
        <end position="395"/>
    </location>
</feature>
<dbReference type="GO" id="GO:0009036">
    <property type="term" value="F:type II site-specific deoxyribonuclease activity"/>
    <property type="evidence" value="ECO:0007669"/>
    <property type="project" value="InterPro"/>
</dbReference>
<dbReference type="AlphaFoldDB" id="A0A1R1IE87"/>
<sequence length="402" mass="45755">MKSGYLSEFFSGVALKTLSAVEADLVRSHQHEFNGVDGLKKLFGQAVGKQKFDAKFIYLTDHDDEPVISEGFLTWYDAREAHPTRSEHRLYFPTTEVSNCAAEGDLLLIGRRQDGSVLVVVAEAESTVANQVRWLFGFSDLVHPGFSVKAETESDQVKLEFASRLILDEIGVAQEEEAPNFLDIMLDRFGKRFPSTRIFSDFARSTIDDLDPRDDPDAVLLAWMDREEVLFRTLERHIVGDRLVEGFAHDVDGFLAFSLSVQNRRKSRVGSAFENHLEEVFLKLGVRYDRTKVTENKSKPDFIFPSIDEYRNPAFPPERLTMLGVKSTCKDRWRQVLVEADRVEEKHLLTMEPSISTAQTDEMRDKKLSLVLPTALHSSYTPAQRGWLMNLTEFIGLVKGRQ</sequence>
<dbReference type="Gene3D" id="3.40.91.80">
    <property type="match status" value="1"/>
</dbReference>
<dbReference type="RefSeq" id="WP_076092524.1">
    <property type="nucleotide sequence ID" value="NZ_MTHD01000001.1"/>
</dbReference>
<keyword evidence="2" id="KW-0378">Hydrolase</keyword>
<keyword evidence="3" id="KW-1185">Reference proteome</keyword>
<accession>A0A1R1IE87</accession>
<dbReference type="EMBL" id="MTHD01000001">
    <property type="protein sequence ID" value="OMG56912.1"/>
    <property type="molecule type" value="Genomic_DNA"/>
</dbReference>
<proteinExistence type="predicted"/>
<dbReference type="Proteomes" id="UP000187526">
    <property type="component" value="Unassembled WGS sequence"/>
</dbReference>
<comment type="caution">
    <text evidence="2">The sequence shown here is derived from an EMBL/GenBank/DDBJ whole genome shotgun (WGS) entry which is preliminary data.</text>
</comment>
<protein>
    <submittedName>
        <fullName evidence="2">Restriction endonuclease</fullName>
    </submittedName>
</protein>
<dbReference type="InterPro" id="IPR015109">
    <property type="entry name" value="Restrct_endonuc_II_EcoRII_C"/>
</dbReference>
<evidence type="ECO:0000259" key="1">
    <source>
        <dbReference type="Pfam" id="PF09019"/>
    </source>
</evidence>
<dbReference type="STRING" id="418702.BJN45_03000"/>
<organism evidence="2 3">
    <name type="scientific">Azonexus hydrophilus</name>
    <dbReference type="NCBI Taxonomy" id="418702"/>
    <lineage>
        <taxon>Bacteria</taxon>
        <taxon>Pseudomonadati</taxon>
        <taxon>Pseudomonadota</taxon>
        <taxon>Betaproteobacteria</taxon>
        <taxon>Rhodocyclales</taxon>
        <taxon>Azonexaceae</taxon>
        <taxon>Azonexus</taxon>
    </lineage>
</organism>
<evidence type="ECO:0000313" key="2">
    <source>
        <dbReference type="EMBL" id="OMG56912.1"/>
    </source>
</evidence>
<dbReference type="InterPro" id="IPR038365">
    <property type="entry name" value="EcoRII_C_sf"/>
</dbReference>